<evidence type="ECO:0000313" key="12">
    <source>
        <dbReference type="Proteomes" id="UP000199233"/>
    </source>
</evidence>
<evidence type="ECO:0000256" key="9">
    <source>
        <dbReference type="HAMAP-Rule" id="MF_00911"/>
    </source>
</evidence>
<dbReference type="PANTHER" id="PTHR35851:SF1">
    <property type="entry name" value="CELL DIVISION PROTEIN FTSQ"/>
    <property type="match status" value="1"/>
</dbReference>
<gene>
    <name evidence="9" type="primary">ftsQ</name>
    <name evidence="11" type="ORF">SAMN04488038_112184</name>
</gene>
<feature type="domain" description="POTRA" evidence="10">
    <location>
        <begin position="51"/>
        <end position="120"/>
    </location>
</feature>
<dbReference type="GO" id="GO:0032153">
    <property type="term" value="C:cell division site"/>
    <property type="evidence" value="ECO:0007669"/>
    <property type="project" value="UniProtKB-UniRule"/>
</dbReference>
<evidence type="ECO:0000256" key="5">
    <source>
        <dbReference type="ARBA" id="ARBA00022692"/>
    </source>
</evidence>
<evidence type="ECO:0000256" key="1">
    <source>
        <dbReference type="ARBA" id="ARBA00004370"/>
    </source>
</evidence>
<dbReference type="STRING" id="489703.SAMN04488038_112184"/>
<proteinExistence type="inferred from homology"/>
<evidence type="ECO:0000259" key="10">
    <source>
        <dbReference type="PROSITE" id="PS51779"/>
    </source>
</evidence>
<keyword evidence="12" id="KW-1185">Reference proteome</keyword>
<comment type="similarity">
    <text evidence="9">Belongs to the FtsQ/DivIB family. FtsQ subfamily.</text>
</comment>
<dbReference type="PROSITE" id="PS51779">
    <property type="entry name" value="POTRA"/>
    <property type="match status" value="1"/>
</dbReference>
<protein>
    <recommendedName>
        <fullName evidence="9">Cell division protein FtsQ</fullName>
    </recommendedName>
</protein>
<dbReference type="Pfam" id="PF03799">
    <property type="entry name" value="FtsQ_DivIB_C"/>
    <property type="match status" value="1"/>
</dbReference>
<dbReference type="HAMAP" id="MF_00911">
    <property type="entry name" value="FtsQ_subfam"/>
    <property type="match status" value="1"/>
</dbReference>
<dbReference type="InterPro" id="IPR045335">
    <property type="entry name" value="FtsQ_C_sf"/>
</dbReference>
<evidence type="ECO:0000313" key="11">
    <source>
        <dbReference type="EMBL" id="SEQ93183.1"/>
    </source>
</evidence>
<keyword evidence="2 9" id="KW-1003">Cell membrane</keyword>
<feature type="transmembrane region" description="Helical" evidence="9">
    <location>
        <begin position="24"/>
        <end position="42"/>
    </location>
</feature>
<dbReference type="Pfam" id="PF08478">
    <property type="entry name" value="POTRA_1"/>
    <property type="match status" value="1"/>
</dbReference>
<keyword evidence="7 9" id="KW-0472">Membrane</keyword>
<keyword evidence="5 9" id="KW-0812">Transmembrane</keyword>
<keyword evidence="8 9" id="KW-0131">Cell cycle</keyword>
<comment type="subcellular location">
    <subcellularLocation>
        <location evidence="9">Cell inner membrane</location>
        <topology evidence="9">Single-pass type II membrane protein</topology>
    </subcellularLocation>
    <subcellularLocation>
        <location evidence="1">Membrane</location>
    </subcellularLocation>
    <text evidence="9">Localizes to the division septum.</text>
</comment>
<keyword evidence="6 9" id="KW-1133">Transmembrane helix</keyword>
<name>A0A1H9K2N0_9GAMM</name>
<dbReference type="Gene3D" id="3.40.50.11690">
    <property type="entry name" value="Cell division protein FtsQ/DivIB"/>
    <property type="match status" value="1"/>
</dbReference>
<dbReference type="AlphaFoldDB" id="A0A1H9K2N0"/>
<dbReference type="InterPro" id="IPR026579">
    <property type="entry name" value="FtsQ"/>
</dbReference>
<dbReference type="EMBL" id="FOFS01000012">
    <property type="protein sequence ID" value="SEQ93183.1"/>
    <property type="molecule type" value="Genomic_DNA"/>
</dbReference>
<dbReference type="InterPro" id="IPR034746">
    <property type="entry name" value="POTRA"/>
</dbReference>
<dbReference type="GO" id="GO:0090529">
    <property type="term" value="P:cell septum assembly"/>
    <property type="evidence" value="ECO:0007669"/>
    <property type="project" value="InterPro"/>
</dbReference>
<dbReference type="RefSeq" id="WP_093288250.1">
    <property type="nucleotide sequence ID" value="NZ_FOFS01000012.1"/>
</dbReference>
<dbReference type="PANTHER" id="PTHR35851">
    <property type="entry name" value="CELL DIVISION PROTEIN FTSQ"/>
    <property type="match status" value="1"/>
</dbReference>
<reference evidence="12" key="1">
    <citation type="submission" date="2016-10" db="EMBL/GenBank/DDBJ databases">
        <authorList>
            <person name="Varghese N."/>
            <person name="Submissions S."/>
        </authorList>
    </citation>
    <scope>NUCLEOTIDE SEQUENCE [LARGE SCALE GENOMIC DNA]</scope>
    <source>
        <strain evidence="12">DSM 25927</strain>
    </source>
</reference>
<dbReference type="GO" id="GO:0005886">
    <property type="term" value="C:plasma membrane"/>
    <property type="evidence" value="ECO:0007669"/>
    <property type="project" value="UniProtKB-SubCell"/>
</dbReference>
<evidence type="ECO:0000256" key="4">
    <source>
        <dbReference type="ARBA" id="ARBA00022618"/>
    </source>
</evidence>
<comment type="function">
    <text evidence="9">Essential cell division protein. May link together the upstream cell division proteins, which are predominantly cytoplasmic, with the downstream cell division proteins, which are predominantly periplasmic. May control correct divisome assembly.</text>
</comment>
<organism evidence="11 12">
    <name type="scientific">Solimonas aquatica</name>
    <dbReference type="NCBI Taxonomy" id="489703"/>
    <lineage>
        <taxon>Bacteria</taxon>
        <taxon>Pseudomonadati</taxon>
        <taxon>Pseudomonadota</taxon>
        <taxon>Gammaproteobacteria</taxon>
        <taxon>Nevskiales</taxon>
        <taxon>Nevskiaceae</taxon>
        <taxon>Solimonas</taxon>
    </lineage>
</organism>
<accession>A0A1H9K2N0</accession>
<evidence type="ECO:0000256" key="6">
    <source>
        <dbReference type="ARBA" id="ARBA00022989"/>
    </source>
</evidence>
<dbReference type="InterPro" id="IPR005548">
    <property type="entry name" value="Cell_div_FtsQ/DivIB_C"/>
</dbReference>
<evidence type="ECO:0000256" key="2">
    <source>
        <dbReference type="ARBA" id="ARBA00022475"/>
    </source>
</evidence>
<dbReference type="InterPro" id="IPR013685">
    <property type="entry name" value="POTRA_FtsQ_type"/>
</dbReference>
<sequence length="258" mass="28392">MTAMVMTADELPADETPALRLPRALLFALGLLVLLMAALLLLSGARWVGRQDVARLQIEGRFTHLKVSDIEAVLRPQVQRRFGELDLAALRASVQQLPWVAQASVERVWPGTVRVRAVERMPFARWNNDQLLDSQSQAFTPAPAEIAQNLPQLGGTAGKEAMVAEMFRALSSQLKDSAFALSGLSRDARGEWLGHTQSGVELRLGRDDPQNAVATLLGPAERLFKNRVSEVKYIDLRYTNGFSVGWQAAPSAQRKEAP</sequence>
<keyword evidence="3 9" id="KW-0997">Cell inner membrane</keyword>
<dbReference type="Proteomes" id="UP000199233">
    <property type="component" value="Unassembled WGS sequence"/>
</dbReference>
<dbReference type="GO" id="GO:0043093">
    <property type="term" value="P:FtsZ-dependent cytokinesis"/>
    <property type="evidence" value="ECO:0007669"/>
    <property type="project" value="UniProtKB-UniRule"/>
</dbReference>
<evidence type="ECO:0000256" key="7">
    <source>
        <dbReference type="ARBA" id="ARBA00023136"/>
    </source>
</evidence>
<comment type="subunit">
    <text evidence="9">Part of a complex composed of FtsB, FtsL and FtsQ.</text>
</comment>
<evidence type="ECO:0000256" key="8">
    <source>
        <dbReference type="ARBA" id="ARBA00023306"/>
    </source>
</evidence>
<evidence type="ECO:0000256" key="3">
    <source>
        <dbReference type="ARBA" id="ARBA00022519"/>
    </source>
</evidence>
<keyword evidence="4 9" id="KW-0132">Cell division</keyword>
<dbReference type="OrthoDB" id="9790370at2"/>
<dbReference type="Gene3D" id="3.10.20.310">
    <property type="entry name" value="membrane protein fhac"/>
    <property type="match status" value="1"/>
</dbReference>